<feature type="compositionally biased region" description="Polar residues" evidence="1">
    <location>
        <begin position="21"/>
        <end position="32"/>
    </location>
</feature>
<comment type="caution">
    <text evidence="2">The sequence shown here is derived from an EMBL/GenBank/DDBJ whole genome shotgun (WGS) entry which is preliminary data.</text>
</comment>
<evidence type="ECO:0000313" key="3">
    <source>
        <dbReference type="Proteomes" id="UP000660675"/>
    </source>
</evidence>
<dbReference type="Proteomes" id="UP000660675">
    <property type="component" value="Unassembled WGS sequence"/>
</dbReference>
<dbReference type="RefSeq" id="WP_189546840.1">
    <property type="nucleotide sequence ID" value="NZ_BMTF01000022.1"/>
</dbReference>
<gene>
    <name evidence="2" type="ORF">GCM10015535_53900</name>
</gene>
<feature type="region of interest" description="Disordered" evidence="1">
    <location>
        <begin position="1"/>
        <end position="54"/>
    </location>
</feature>
<evidence type="ECO:0008006" key="4">
    <source>
        <dbReference type="Google" id="ProtNLM"/>
    </source>
</evidence>
<accession>A0ABQ2W5G1</accession>
<dbReference type="EMBL" id="BMTF01000022">
    <property type="protein sequence ID" value="GGV92595.1"/>
    <property type="molecule type" value="Genomic_DNA"/>
</dbReference>
<organism evidence="2 3">
    <name type="scientific">Streptomyces gelaticus</name>
    <dbReference type="NCBI Taxonomy" id="285446"/>
    <lineage>
        <taxon>Bacteria</taxon>
        <taxon>Bacillati</taxon>
        <taxon>Actinomycetota</taxon>
        <taxon>Actinomycetes</taxon>
        <taxon>Kitasatosporales</taxon>
        <taxon>Streptomycetaceae</taxon>
        <taxon>Streptomyces</taxon>
    </lineage>
</organism>
<reference evidence="3" key="1">
    <citation type="journal article" date="2019" name="Int. J. Syst. Evol. Microbiol.">
        <title>The Global Catalogue of Microorganisms (GCM) 10K type strain sequencing project: providing services to taxonomists for standard genome sequencing and annotation.</title>
        <authorList>
            <consortium name="The Broad Institute Genomics Platform"/>
            <consortium name="The Broad Institute Genome Sequencing Center for Infectious Disease"/>
            <person name="Wu L."/>
            <person name="Ma J."/>
        </authorList>
    </citation>
    <scope>NUCLEOTIDE SEQUENCE [LARGE SCALE GENOMIC DNA]</scope>
    <source>
        <strain evidence="3">JCM 4376</strain>
    </source>
</reference>
<keyword evidence="3" id="KW-1185">Reference proteome</keyword>
<protein>
    <recommendedName>
        <fullName evidence="4">Sigma-like protein</fullName>
    </recommendedName>
</protein>
<proteinExistence type="predicted"/>
<name>A0ABQ2W5G1_9ACTN</name>
<evidence type="ECO:0000313" key="2">
    <source>
        <dbReference type="EMBL" id="GGV92595.1"/>
    </source>
</evidence>
<evidence type="ECO:0000256" key="1">
    <source>
        <dbReference type="SAM" id="MobiDB-lite"/>
    </source>
</evidence>
<sequence>MASAKKQDPITKPADQHATGEPQTPVTTQDQHATGEEVTTLDQHATSEPFKPVR</sequence>